<organism evidence="1 2">
    <name type="scientific">Clohesyomyces aquaticus</name>
    <dbReference type="NCBI Taxonomy" id="1231657"/>
    <lineage>
        <taxon>Eukaryota</taxon>
        <taxon>Fungi</taxon>
        <taxon>Dikarya</taxon>
        <taxon>Ascomycota</taxon>
        <taxon>Pezizomycotina</taxon>
        <taxon>Dothideomycetes</taxon>
        <taxon>Pleosporomycetidae</taxon>
        <taxon>Pleosporales</taxon>
        <taxon>Lindgomycetaceae</taxon>
        <taxon>Clohesyomyces</taxon>
    </lineage>
</organism>
<protein>
    <submittedName>
        <fullName evidence="1">Uncharacterized protein</fullName>
    </submittedName>
</protein>
<dbReference type="AlphaFoldDB" id="A0A1Y1Y952"/>
<comment type="caution">
    <text evidence="1">The sequence shown here is derived from an EMBL/GenBank/DDBJ whole genome shotgun (WGS) entry which is preliminary data.</text>
</comment>
<reference evidence="1 2" key="1">
    <citation type="submission" date="2016-07" db="EMBL/GenBank/DDBJ databases">
        <title>Pervasive Adenine N6-methylation of Active Genes in Fungi.</title>
        <authorList>
            <consortium name="DOE Joint Genome Institute"/>
            <person name="Mondo S.J."/>
            <person name="Dannebaum R.O."/>
            <person name="Kuo R.C."/>
            <person name="Labutti K."/>
            <person name="Haridas S."/>
            <person name="Kuo A."/>
            <person name="Salamov A."/>
            <person name="Ahrendt S.R."/>
            <person name="Lipzen A."/>
            <person name="Sullivan W."/>
            <person name="Andreopoulos W.B."/>
            <person name="Clum A."/>
            <person name="Lindquist E."/>
            <person name="Daum C."/>
            <person name="Ramamoorthy G.K."/>
            <person name="Gryganskyi A."/>
            <person name="Culley D."/>
            <person name="Magnuson J.K."/>
            <person name="James T.Y."/>
            <person name="O'Malley M.A."/>
            <person name="Stajich J.E."/>
            <person name="Spatafora J.W."/>
            <person name="Visel A."/>
            <person name="Grigoriev I.V."/>
        </authorList>
    </citation>
    <scope>NUCLEOTIDE SEQUENCE [LARGE SCALE GENOMIC DNA]</scope>
    <source>
        <strain evidence="1 2">CBS 115471</strain>
    </source>
</reference>
<keyword evidence="2" id="KW-1185">Reference proteome</keyword>
<evidence type="ECO:0000313" key="1">
    <source>
        <dbReference type="EMBL" id="ORX94517.1"/>
    </source>
</evidence>
<accession>A0A1Y1Y952</accession>
<sequence>MTRQPVILLGISTSCVSRRISSFVSATDESKVGKDTVNLGVRIIDDIHHHLAEVCHEHGQYDSSDVTFSTAAWALHNYEPGTITITPNGAYQTWTRNGLLDTLMAAVRAIAVCEKGTYKGPPCNRQISEWAMHTRAYTIYSVQGTQLAIVALTGGASGWGINYQGPSEGCPGCAPSFMEFGVSMETVDEKLCENLLGAAGGVSTIAGAVIGETGAVVGSVLSGIFALGALFCEQH</sequence>
<name>A0A1Y1Y952_9PLEO</name>
<dbReference type="Proteomes" id="UP000193144">
    <property type="component" value="Unassembled WGS sequence"/>
</dbReference>
<dbReference type="PROSITE" id="PS51257">
    <property type="entry name" value="PROKAR_LIPOPROTEIN"/>
    <property type="match status" value="1"/>
</dbReference>
<dbReference type="EMBL" id="MCFA01000306">
    <property type="protein sequence ID" value="ORX94517.1"/>
    <property type="molecule type" value="Genomic_DNA"/>
</dbReference>
<proteinExistence type="predicted"/>
<dbReference type="OrthoDB" id="4704201at2759"/>
<gene>
    <name evidence="1" type="ORF">BCR34DRAFT_608240</name>
</gene>
<evidence type="ECO:0000313" key="2">
    <source>
        <dbReference type="Proteomes" id="UP000193144"/>
    </source>
</evidence>